<feature type="transmembrane region" description="Helical" evidence="9">
    <location>
        <begin position="518"/>
        <end position="551"/>
    </location>
</feature>
<dbReference type="EMBL" id="DXET01000104">
    <property type="protein sequence ID" value="HIX81242.1"/>
    <property type="molecule type" value="Genomic_DNA"/>
</dbReference>
<comment type="similarity">
    <text evidence="8">Belongs to the ABC transporter superfamily. Macrolide exporter (TC 3.A.1.122) family.</text>
</comment>
<proteinExistence type="inferred from homology"/>
<evidence type="ECO:0000256" key="7">
    <source>
        <dbReference type="ARBA" id="ARBA00023136"/>
    </source>
</evidence>
<keyword evidence="6 9" id="KW-1133">Transmembrane helix</keyword>
<name>A0A9D1XKR4_9FIRM</name>
<reference evidence="11" key="2">
    <citation type="submission" date="2021-04" db="EMBL/GenBank/DDBJ databases">
        <authorList>
            <person name="Gilroy R."/>
        </authorList>
    </citation>
    <scope>NUCLEOTIDE SEQUENCE</scope>
    <source>
        <strain evidence="11">ChiGjej1B1-14440</strain>
    </source>
</reference>
<evidence type="ECO:0000256" key="5">
    <source>
        <dbReference type="ARBA" id="ARBA00022840"/>
    </source>
</evidence>
<keyword evidence="7 9" id="KW-0472">Membrane</keyword>
<evidence type="ECO:0000256" key="1">
    <source>
        <dbReference type="ARBA" id="ARBA00004429"/>
    </source>
</evidence>
<feature type="transmembrane region" description="Helical" evidence="9">
    <location>
        <begin position="571"/>
        <end position="599"/>
    </location>
</feature>
<gene>
    <name evidence="11" type="ORF">H9980_04620</name>
</gene>
<keyword evidence="3 9" id="KW-0812">Transmembrane</keyword>
<dbReference type="GO" id="GO:0016887">
    <property type="term" value="F:ATP hydrolysis activity"/>
    <property type="evidence" value="ECO:0007669"/>
    <property type="project" value="InterPro"/>
</dbReference>
<dbReference type="Proteomes" id="UP000886724">
    <property type="component" value="Unassembled WGS sequence"/>
</dbReference>
<evidence type="ECO:0000256" key="2">
    <source>
        <dbReference type="ARBA" id="ARBA00022475"/>
    </source>
</evidence>
<evidence type="ECO:0000313" key="12">
    <source>
        <dbReference type="Proteomes" id="UP000886724"/>
    </source>
</evidence>
<evidence type="ECO:0000259" key="10">
    <source>
        <dbReference type="PROSITE" id="PS50893"/>
    </source>
</evidence>
<dbReference type="SMART" id="SM00382">
    <property type="entry name" value="AAA"/>
    <property type="match status" value="1"/>
</dbReference>
<keyword evidence="4" id="KW-0547">Nucleotide-binding</keyword>
<dbReference type="AlphaFoldDB" id="A0A9D1XKR4"/>
<dbReference type="PROSITE" id="PS00211">
    <property type="entry name" value="ABC_TRANSPORTER_1"/>
    <property type="match status" value="1"/>
</dbReference>
<evidence type="ECO:0000313" key="11">
    <source>
        <dbReference type="EMBL" id="HIX81242.1"/>
    </source>
</evidence>
<feature type="transmembrane region" description="Helical" evidence="9">
    <location>
        <begin position="255"/>
        <end position="283"/>
    </location>
</feature>
<dbReference type="Gene3D" id="3.40.50.300">
    <property type="entry name" value="P-loop containing nucleotide triphosphate hydrolases"/>
    <property type="match status" value="1"/>
</dbReference>
<comment type="subcellular location">
    <subcellularLocation>
        <location evidence="1">Cell inner membrane</location>
        <topology evidence="1">Multi-pass membrane protein</topology>
    </subcellularLocation>
</comment>
<sequence length="611" mass="70633">MALQLIKITKFYQFGKNKQTVLNNLTIKFPSKGLIAIVGKSGSGKSTLLNIIAGIEKANSGQILIDGHELERENIVQYQKDYISYVYQFYNLIPSLTIKQNIILPALIKGYSYNDIEFKMMTYCNQLEIVHLLNNYPDQLSGGQKQRVGLVRAFLCQTPILLADEPTGALNGTQSKEVMKLLKQYAKQHLVIVISHNISLIKKYTSQIIDLDQNINYYDFKTSKYHKYSTYFLPRQSKRLFFYIKQQIKYQRNKLIMMFVSQIFIIIAFVLLLSACNGGWLYLKNRFQSDPLKEIIEVYQNDYLNTMFKEDDITKFKENSLIDDVSFKLDFSQGVFKGNQNFEIYQIKNTKNFDYQSGHYPSKENQIVINQKAAKKYDLKVNDEIEYELNGTGYSFSISAIINDYINEGNNIYIDRNIIDENLRQQLETKDVLILVSSKYKQVLDKYQDDFLLVSYHQEYVDSYQMLFDLAYIVVIIFISVSFFISIILISIILKTIFIERKKDTCILQVNGISKLRIVSLFGFEAMLIGMIIGIVGSVVAFGTLFLISLFDLDKNIIGINNLFVLPRYFLGSFDLFILLIFIYIIICWISGVHGALIINKMDGSILLKEN</sequence>
<keyword evidence="2" id="KW-1003">Cell membrane</keyword>
<dbReference type="PROSITE" id="PS50893">
    <property type="entry name" value="ABC_TRANSPORTER_2"/>
    <property type="match status" value="1"/>
</dbReference>
<evidence type="ECO:0000256" key="3">
    <source>
        <dbReference type="ARBA" id="ARBA00022692"/>
    </source>
</evidence>
<protein>
    <submittedName>
        <fullName evidence="11">ATP-binding cassette domain-containing protein</fullName>
    </submittedName>
</protein>
<dbReference type="GO" id="GO:0005886">
    <property type="term" value="C:plasma membrane"/>
    <property type="evidence" value="ECO:0007669"/>
    <property type="project" value="UniProtKB-SubCell"/>
</dbReference>
<dbReference type="InterPro" id="IPR003593">
    <property type="entry name" value="AAA+_ATPase"/>
</dbReference>
<organism evidence="11 12">
    <name type="scientific">Candidatus Erysipelatoclostridium merdavium</name>
    <dbReference type="NCBI Taxonomy" id="2838566"/>
    <lineage>
        <taxon>Bacteria</taxon>
        <taxon>Bacillati</taxon>
        <taxon>Bacillota</taxon>
        <taxon>Erysipelotrichia</taxon>
        <taxon>Erysipelotrichales</taxon>
        <taxon>Erysipelotrichales incertae sedis</taxon>
    </lineage>
</organism>
<evidence type="ECO:0000256" key="8">
    <source>
        <dbReference type="ARBA" id="ARBA00038388"/>
    </source>
</evidence>
<evidence type="ECO:0000256" key="9">
    <source>
        <dbReference type="SAM" id="Phobius"/>
    </source>
</evidence>
<dbReference type="Pfam" id="PF02687">
    <property type="entry name" value="FtsX"/>
    <property type="match status" value="1"/>
</dbReference>
<accession>A0A9D1XKR4</accession>
<dbReference type="GO" id="GO:0005524">
    <property type="term" value="F:ATP binding"/>
    <property type="evidence" value="ECO:0007669"/>
    <property type="project" value="UniProtKB-KW"/>
</dbReference>
<dbReference type="InterPro" id="IPR003838">
    <property type="entry name" value="ABC3_permease_C"/>
</dbReference>
<dbReference type="PANTHER" id="PTHR42798">
    <property type="entry name" value="LIPOPROTEIN-RELEASING SYSTEM ATP-BINDING PROTEIN LOLD"/>
    <property type="match status" value="1"/>
</dbReference>
<evidence type="ECO:0000256" key="4">
    <source>
        <dbReference type="ARBA" id="ARBA00022741"/>
    </source>
</evidence>
<dbReference type="Pfam" id="PF00005">
    <property type="entry name" value="ABC_tran"/>
    <property type="match status" value="1"/>
</dbReference>
<dbReference type="InterPro" id="IPR027417">
    <property type="entry name" value="P-loop_NTPase"/>
</dbReference>
<comment type="caution">
    <text evidence="11">The sequence shown here is derived from an EMBL/GenBank/DDBJ whole genome shotgun (WGS) entry which is preliminary data.</text>
</comment>
<feature type="domain" description="ABC transporter" evidence="10">
    <location>
        <begin position="3"/>
        <end position="238"/>
    </location>
</feature>
<dbReference type="SUPFAM" id="SSF52540">
    <property type="entry name" value="P-loop containing nucleoside triphosphate hydrolases"/>
    <property type="match status" value="1"/>
</dbReference>
<dbReference type="InterPro" id="IPR003439">
    <property type="entry name" value="ABC_transporter-like_ATP-bd"/>
</dbReference>
<evidence type="ECO:0000256" key="6">
    <source>
        <dbReference type="ARBA" id="ARBA00022989"/>
    </source>
</evidence>
<dbReference type="InterPro" id="IPR017871">
    <property type="entry name" value="ABC_transporter-like_CS"/>
</dbReference>
<feature type="transmembrane region" description="Helical" evidence="9">
    <location>
        <begin position="470"/>
        <end position="498"/>
    </location>
</feature>
<dbReference type="PANTHER" id="PTHR42798:SF7">
    <property type="entry name" value="ALPHA-D-RIBOSE 1-METHYLPHOSPHONATE 5-TRIPHOSPHATE SYNTHASE SUBUNIT PHNL"/>
    <property type="match status" value="1"/>
</dbReference>
<keyword evidence="5 11" id="KW-0067">ATP-binding</keyword>
<reference evidence="11" key="1">
    <citation type="journal article" date="2021" name="PeerJ">
        <title>Extensive microbial diversity within the chicken gut microbiome revealed by metagenomics and culture.</title>
        <authorList>
            <person name="Gilroy R."/>
            <person name="Ravi A."/>
            <person name="Getino M."/>
            <person name="Pursley I."/>
            <person name="Horton D.L."/>
            <person name="Alikhan N.F."/>
            <person name="Baker D."/>
            <person name="Gharbi K."/>
            <person name="Hall N."/>
            <person name="Watson M."/>
            <person name="Adriaenssens E.M."/>
            <person name="Foster-Nyarko E."/>
            <person name="Jarju S."/>
            <person name="Secka A."/>
            <person name="Antonio M."/>
            <person name="Oren A."/>
            <person name="Chaudhuri R.R."/>
            <person name="La Ragione R."/>
            <person name="Hildebrand F."/>
            <person name="Pallen M.J."/>
        </authorList>
    </citation>
    <scope>NUCLEOTIDE SEQUENCE</scope>
    <source>
        <strain evidence="11">ChiGjej1B1-14440</strain>
    </source>
</reference>